<protein>
    <submittedName>
        <fullName evidence="2">Uncharacterized protein</fullName>
    </submittedName>
</protein>
<evidence type="ECO:0000256" key="1">
    <source>
        <dbReference type="SAM" id="MobiDB-lite"/>
    </source>
</evidence>
<dbReference type="Proteomes" id="UP000198583">
    <property type="component" value="Unassembled WGS sequence"/>
</dbReference>
<organism evidence="2 3">
    <name type="scientific">Lentzea waywayandensis</name>
    <dbReference type="NCBI Taxonomy" id="84724"/>
    <lineage>
        <taxon>Bacteria</taxon>
        <taxon>Bacillati</taxon>
        <taxon>Actinomycetota</taxon>
        <taxon>Actinomycetes</taxon>
        <taxon>Pseudonocardiales</taxon>
        <taxon>Pseudonocardiaceae</taxon>
        <taxon>Lentzea</taxon>
    </lineage>
</organism>
<name>A0A1I6FDP0_9PSEU</name>
<keyword evidence="3" id="KW-1185">Reference proteome</keyword>
<dbReference type="STRING" id="84724.SAMN04488564_112197"/>
<evidence type="ECO:0000313" key="2">
    <source>
        <dbReference type="EMBL" id="SFR28086.1"/>
    </source>
</evidence>
<proteinExistence type="predicted"/>
<dbReference type="AlphaFoldDB" id="A0A1I6FDP0"/>
<sequence>MCSARHRVDRGLRWAASRYQGVLGSTTPAAPRCPPGCWRSHPRPGVADHPPCQERARAHPARYSWSARRSRPAPGGHRDRSPGRLHRLFLSPDRPAVLARCPALPGHRTRRCPVHRPSRVPPERSVHPRRSLSDRRDWLVRQGCLARRSWPVHLGCLARQGCLVRRSWSVHLGCLVRQGCLARRSWPDRLGCLARQGCLVRRSWSVRRGCLVHLGCLVRRSWSVHLGCLARQDCLVHRSWPVHQGCLARQSCLARRSWPVHLGFRMLRWRSGRLGHRMCPARRVRGSSRGCLAQGSRRGSRSRLTGQVRQCREIRARSTSPGYRVRQECCRQGRPVRSKRGFRGRSCQDHLTRVGFPEHCECRVRVHRPSPDRRSRSDSAA</sequence>
<evidence type="ECO:0000313" key="3">
    <source>
        <dbReference type="Proteomes" id="UP000198583"/>
    </source>
</evidence>
<feature type="region of interest" description="Disordered" evidence="1">
    <location>
        <begin position="48"/>
        <end position="85"/>
    </location>
</feature>
<gene>
    <name evidence="2" type="ORF">SAMN04488564_112197</name>
</gene>
<dbReference type="EMBL" id="FOYL01000012">
    <property type="protein sequence ID" value="SFR28086.1"/>
    <property type="molecule type" value="Genomic_DNA"/>
</dbReference>
<accession>A0A1I6FDP0</accession>
<reference evidence="3" key="1">
    <citation type="submission" date="2016-10" db="EMBL/GenBank/DDBJ databases">
        <authorList>
            <person name="Varghese N."/>
            <person name="Submissions S."/>
        </authorList>
    </citation>
    <scope>NUCLEOTIDE SEQUENCE [LARGE SCALE GENOMIC DNA]</scope>
    <source>
        <strain evidence="3">DSM 44232</strain>
    </source>
</reference>